<dbReference type="PANTHER" id="PTHR42760">
    <property type="entry name" value="SHORT-CHAIN DEHYDROGENASES/REDUCTASES FAMILY MEMBER"/>
    <property type="match status" value="1"/>
</dbReference>
<gene>
    <name evidence="2" type="ORF">D3242_27750</name>
</gene>
<dbReference type="PRINTS" id="PR00080">
    <property type="entry name" value="SDRFAMILY"/>
</dbReference>
<dbReference type="PRINTS" id="PR00081">
    <property type="entry name" value="GDHRDH"/>
</dbReference>
<dbReference type="Gene3D" id="3.40.50.720">
    <property type="entry name" value="NAD(P)-binding Rossmann-like Domain"/>
    <property type="match status" value="1"/>
</dbReference>
<evidence type="ECO:0000313" key="2">
    <source>
        <dbReference type="EMBL" id="RJT29710.1"/>
    </source>
</evidence>
<comment type="similarity">
    <text evidence="1">Belongs to the short-chain dehydrogenases/reductases (SDR) family.</text>
</comment>
<dbReference type="InterPro" id="IPR036291">
    <property type="entry name" value="NAD(P)-bd_dom_sf"/>
</dbReference>
<dbReference type="GO" id="GO:0016616">
    <property type="term" value="F:oxidoreductase activity, acting on the CH-OH group of donors, NAD or NADP as acceptor"/>
    <property type="evidence" value="ECO:0007669"/>
    <property type="project" value="TreeGrafter"/>
</dbReference>
<keyword evidence="3" id="KW-1185">Reference proteome</keyword>
<dbReference type="FunFam" id="3.40.50.720:FF:000084">
    <property type="entry name" value="Short-chain dehydrogenase reductase"/>
    <property type="match status" value="1"/>
</dbReference>
<dbReference type="RefSeq" id="WP_064985995.1">
    <property type="nucleotide sequence ID" value="NZ_CP033507.1"/>
</dbReference>
<comment type="caution">
    <text evidence="2">The sequence shown here is derived from an EMBL/GenBank/DDBJ whole genome shotgun (WGS) entry which is preliminary data.</text>
</comment>
<name>A0A6M7TJI1_9HYPH</name>
<evidence type="ECO:0000256" key="1">
    <source>
        <dbReference type="ARBA" id="ARBA00006484"/>
    </source>
</evidence>
<dbReference type="InterPro" id="IPR002347">
    <property type="entry name" value="SDR_fam"/>
</dbReference>
<dbReference type="AlphaFoldDB" id="A0A6M7TJI1"/>
<evidence type="ECO:0000313" key="3">
    <source>
        <dbReference type="Proteomes" id="UP000275530"/>
    </source>
</evidence>
<accession>A0A6M7TJI1</accession>
<organism evidence="2 3">
    <name type="scientific">Mesorhizobium jarvisii</name>
    <dbReference type="NCBI Taxonomy" id="1777867"/>
    <lineage>
        <taxon>Bacteria</taxon>
        <taxon>Pseudomonadati</taxon>
        <taxon>Pseudomonadota</taxon>
        <taxon>Alphaproteobacteria</taxon>
        <taxon>Hyphomicrobiales</taxon>
        <taxon>Phyllobacteriaceae</taxon>
        <taxon>Mesorhizobium</taxon>
    </lineage>
</organism>
<dbReference type="EMBL" id="QZXA01000013">
    <property type="protein sequence ID" value="RJT29710.1"/>
    <property type="molecule type" value="Genomic_DNA"/>
</dbReference>
<sequence length="272" mass="28503">MAALEKMFDVRGKSVIVTGGASGIGQAYAEIMAEHGAKVCIFDLNPAGLEKTGAAIRASGGEVWGQVVDVGDRAAMARAFDKVAEKAGSIDVVFANAGIDAGPGFNTPTGERNPEGAIENLPDEHWDKVIEINLTSVYTTIKHAVRHMKPNGGGQIIVTSSIASLINESIVGTPYMPAKAAVNHLVRHMAMELGAYNIRINAILPGPFITNIAGGRLRNPADRKAFEAQSLVGRIGDPEEIKGLALYLASPAASYVTGSLIVIDGGSLLRMT</sequence>
<dbReference type="Pfam" id="PF13561">
    <property type="entry name" value="adh_short_C2"/>
    <property type="match status" value="1"/>
</dbReference>
<protein>
    <submittedName>
        <fullName evidence="2">SDR family oxidoreductase</fullName>
    </submittedName>
</protein>
<dbReference type="Proteomes" id="UP000275530">
    <property type="component" value="Unassembled WGS sequence"/>
</dbReference>
<proteinExistence type="inferred from homology"/>
<dbReference type="SUPFAM" id="SSF51735">
    <property type="entry name" value="NAD(P)-binding Rossmann-fold domains"/>
    <property type="match status" value="1"/>
</dbReference>
<reference evidence="2 3" key="1">
    <citation type="submission" date="2018-09" db="EMBL/GenBank/DDBJ databases">
        <title>Mesorhizobium carmichaelinearum sp. nov. isolated from Carmichaelinea spp. root nodules in New Zealand.</title>
        <authorList>
            <person name="De Meyer S.E."/>
        </authorList>
    </citation>
    <scope>NUCLEOTIDE SEQUENCE [LARGE SCALE GENOMIC DNA]</scope>
    <source>
        <strain evidence="2 3">LMG 28313</strain>
    </source>
</reference>
<dbReference type="CDD" id="cd05233">
    <property type="entry name" value="SDR_c"/>
    <property type="match status" value="1"/>
</dbReference>